<reference evidence="2 3" key="1">
    <citation type="submission" date="2017-04" db="EMBL/GenBank/DDBJ databases">
        <authorList>
            <person name="Afonso C.L."/>
            <person name="Miller P.J."/>
            <person name="Scott M.A."/>
            <person name="Spackman E."/>
            <person name="Goraichik I."/>
            <person name="Dimitrov K.M."/>
            <person name="Suarez D.L."/>
            <person name="Swayne D.E."/>
        </authorList>
    </citation>
    <scope>NUCLEOTIDE SEQUENCE [LARGE SCALE GENOMIC DNA]</scope>
    <source>
        <strain evidence="2 3">DSM 12555</strain>
    </source>
</reference>
<dbReference type="AlphaFoldDB" id="A0A1W1WZT0"/>
<sequence>MENEVLKMAMQQGMWAVLFVVLLFYVLKEQEKRDKKAEEREGKYQEIINKLTDKFSILEDVKKDIEEVKIKIFK</sequence>
<dbReference type="Pfam" id="PF10960">
    <property type="entry name" value="Holin_BhlA"/>
    <property type="match status" value="1"/>
</dbReference>
<organism evidence="2 3">
    <name type="scientific">Clostridium acidisoli DSM 12555</name>
    <dbReference type="NCBI Taxonomy" id="1121291"/>
    <lineage>
        <taxon>Bacteria</taxon>
        <taxon>Bacillati</taxon>
        <taxon>Bacillota</taxon>
        <taxon>Clostridia</taxon>
        <taxon>Eubacteriales</taxon>
        <taxon>Clostridiaceae</taxon>
        <taxon>Clostridium</taxon>
    </lineage>
</organism>
<keyword evidence="1" id="KW-0472">Membrane</keyword>
<evidence type="ECO:0000256" key="1">
    <source>
        <dbReference type="SAM" id="Phobius"/>
    </source>
</evidence>
<dbReference type="RefSeq" id="WP_084113447.1">
    <property type="nucleotide sequence ID" value="NZ_FWXH01000002.1"/>
</dbReference>
<proteinExistence type="predicted"/>
<dbReference type="Proteomes" id="UP000192468">
    <property type="component" value="Unassembled WGS sequence"/>
</dbReference>
<evidence type="ECO:0000313" key="3">
    <source>
        <dbReference type="Proteomes" id="UP000192468"/>
    </source>
</evidence>
<keyword evidence="3" id="KW-1185">Reference proteome</keyword>
<keyword evidence="1" id="KW-0812">Transmembrane</keyword>
<gene>
    <name evidence="2" type="ORF">SAMN02745134_00239</name>
</gene>
<dbReference type="STRING" id="1121291.SAMN02745134_00239"/>
<dbReference type="InterPro" id="IPR024405">
    <property type="entry name" value="Phage_BhlA/UviB"/>
</dbReference>
<feature type="transmembrane region" description="Helical" evidence="1">
    <location>
        <begin position="12"/>
        <end position="27"/>
    </location>
</feature>
<accession>A0A1W1WZT0</accession>
<keyword evidence="1" id="KW-1133">Transmembrane helix</keyword>
<protein>
    <submittedName>
        <fullName evidence="2">BhlA holin family protein</fullName>
    </submittedName>
</protein>
<evidence type="ECO:0000313" key="2">
    <source>
        <dbReference type="EMBL" id="SMC17103.1"/>
    </source>
</evidence>
<dbReference type="OrthoDB" id="2680433at2"/>
<dbReference type="EMBL" id="FWXH01000002">
    <property type="protein sequence ID" value="SMC17103.1"/>
    <property type="molecule type" value="Genomic_DNA"/>
</dbReference>
<name>A0A1W1WZT0_9CLOT</name>